<gene>
    <name evidence="2" type="ORF">KFK09_003676</name>
</gene>
<reference evidence="2" key="1">
    <citation type="journal article" date="2022" name="Front. Genet.">
        <title>Chromosome-Scale Assembly of the Dendrobium nobile Genome Provides Insights Into the Molecular Mechanism of the Biosynthesis of the Medicinal Active Ingredient of Dendrobium.</title>
        <authorList>
            <person name="Xu Q."/>
            <person name="Niu S.-C."/>
            <person name="Li K.-L."/>
            <person name="Zheng P.-J."/>
            <person name="Zhang X.-J."/>
            <person name="Jia Y."/>
            <person name="Liu Y."/>
            <person name="Niu Y.-X."/>
            <person name="Yu L.-H."/>
            <person name="Chen D.-F."/>
            <person name="Zhang G.-Q."/>
        </authorList>
    </citation>
    <scope>NUCLEOTIDE SEQUENCE</scope>
    <source>
        <tissue evidence="2">Leaf</tissue>
    </source>
</reference>
<proteinExistence type="predicted"/>
<accession>A0A8T3C1Y5</accession>
<protein>
    <recommendedName>
        <fullName evidence="4">Secreted protein</fullName>
    </recommendedName>
</protein>
<keyword evidence="3" id="KW-1185">Reference proteome</keyword>
<feature type="signal peptide" evidence="1">
    <location>
        <begin position="1"/>
        <end position="23"/>
    </location>
</feature>
<evidence type="ECO:0000256" key="1">
    <source>
        <dbReference type="SAM" id="SignalP"/>
    </source>
</evidence>
<evidence type="ECO:0008006" key="4">
    <source>
        <dbReference type="Google" id="ProtNLM"/>
    </source>
</evidence>
<dbReference type="Proteomes" id="UP000829196">
    <property type="component" value="Unassembled WGS sequence"/>
</dbReference>
<keyword evidence="1" id="KW-0732">Signal</keyword>
<organism evidence="2 3">
    <name type="scientific">Dendrobium nobile</name>
    <name type="common">Orchid</name>
    <dbReference type="NCBI Taxonomy" id="94219"/>
    <lineage>
        <taxon>Eukaryota</taxon>
        <taxon>Viridiplantae</taxon>
        <taxon>Streptophyta</taxon>
        <taxon>Embryophyta</taxon>
        <taxon>Tracheophyta</taxon>
        <taxon>Spermatophyta</taxon>
        <taxon>Magnoliopsida</taxon>
        <taxon>Liliopsida</taxon>
        <taxon>Asparagales</taxon>
        <taxon>Orchidaceae</taxon>
        <taxon>Epidendroideae</taxon>
        <taxon>Malaxideae</taxon>
        <taxon>Dendrobiinae</taxon>
        <taxon>Dendrobium</taxon>
    </lineage>
</organism>
<evidence type="ECO:0000313" key="3">
    <source>
        <dbReference type="Proteomes" id="UP000829196"/>
    </source>
</evidence>
<dbReference type="AlphaFoldDB" id="A0A8T3C1Y5"/>
<name>A0A8T3C1Y5_DENNO</name>
<evidence type="ECO:0000313" key="2">
    <source>
        <dbReference type="EMBL" id="KAI0524310.1"/>
    </source>
</evidence>
<feature type="chain" id="PRO_5035747305" description="Secreted protein" evidence="1">
    <location>
        <begin position="24"/>
        <end position="107"/>
    </location>
</feature>
<sequence>MSTNLSSLYLSLLLFSHAPFLMSEHINTREPNKITQRAAALQKIRKKFVQPISERYGTNLERCGAQAFDLHHCNTIPIPLLRSALYHLALERSRTQRASIHSVGALW</sequence>
<dbReference type="EMBL" id="JAGYWB010000004">
    <property type="protein sequence ID" value="KAI0524310.1"/>
    <property type="molecule type" value="Genomic_DNA"/>
</dbReference>
<comment type="caution">
    <text evidence="2">The sequence shown here is derived from an EMBL/GenBank/DDBJ whole genome shotgun (WGS) entry which is preliminary data.</text>
</comment>